<name>A0A2W0HNC8_9BACI</name>
<evidence type="ECO:0000256" key="1">
    <source>
        <dbReference type="SAM" id="Phobius"/>
    </source>
</evidence>
<proteinExistence type="predicted"/>
<dbReference type="AlphaFoldDB" id="A0A2W0HNC8"/>
<reference evidence="2 3" key="1">
    <citation type="submission" date="2017-10" db="EMBL/GenBank/DDBJ databases">
        <title>Bacillus sp. nov., a halophilic bacterium isolated from a Yangshapao Lake.</title>
        <authorList>
            <person name="Wang H."/>
        </authorList>
    </citation>
    <scope>NUCLEOTIDE SEQUENCE [LARGE SCALE GENOMIC DNA]</scope>
    <source>
        <strain evidence="2 3">YSP-3</strain>
    </source>
</reference>
<gene>
    <name evidence="2" type="ORF">CR205_11160</name>
</gene>
<keyword evidence="1" id="KW-0812">Transmembrane</keyword>
<accession>A0A2W0HNC8</accession>
<comment type="caution">
    <text evidence="2">The sequence shown here is derived from an EMBL/GenBank/DDBJ whole genome shotgun (WGS) entry which is preliminary data.</text>
</comment>
<dbReference type="OrthoDB" id="2641383at2"/>
<protein>
    <submittedName>
        <fullName evidence="2">Uncharacterized protein</fullName>
    </submittedName>
</protein>
<dbReference type="Proteomes" id="UP000248066">
    <property type="component" value="Unassembled WGS sequence"/>
</dbReference>
<evidence type="ECO:0000313" key="2">
    <source>
        <dbReference type="EMBL" id="PYZ99085.1"/>
    </source>
</evidence>
<dbReference type="RefSeq" id="WP_110519541.1">
    <property type="nucleotide sequence ID" value="NZ_PDOF01000001.1"/>
</dbReference>
<evidence type="ECO:0000313" key="3">
    <source>
        <dbReference type="Proteomes" id="UP000248066"/>
    </source>
</evidence>
<dbReference type="EMBL" id="PDOF01000001">
    <property type="protein sequence ID" value="PYZ99085.1"/>
    <property type="molecule type" value="Genomic_DNA"/>
</dbReference>
<sequence>MNLFLIIALTLGLIIVGFIREVLSLKRLTDEINFITEYNNDYINYIENFLGKQPSIQEPSLHGKLLKNAPKAQRLLGEFGIINYKPAGTLTYIPNHQLLINVINSLRNPRLISEEFKMVYNHLIMRIGYLEELHEETKKGLKNPLVLLREGVKFFVTLPIELLYWTGLIQYPTLYKLTNNWFIRFLNFIAIITGFVSSIVSITIGWDAFWEFISNL</sequence>
<feature type="transmembrane region" description="Helical" evidence="1">
    <location>
        <begin position="181"/>
        <end position="206"/>
    </location>
</feature>
<keyword evidence="1" id="KW-1133">Transmembrane helix</keyword>
<keyword evidence="1" id="KW-0472">Membrane</keyword>
<organism evidence="2 3">
    <name type="scientific">Alteribacter lacisalsi</name>
    <dbReference type="NCBI Taxonomy" id="2045244"/>
    <lineage>
        <taxon>Bacteria</taxon>
        <taxon>Bacillati</taxon>
        <taxon>Bacillota</taxon>
        <taxon>Bacilli</taxon>
        <taxon>Bacillales</taxon>
        <taxon>Bacillaceae</taxon>
        <taxon>Alteribacter</taxon>
    </lineage>
</organism>
<keyword evidence="3" id="KW-1185">Reference proteome</keyword>